<dbReference type="EMBL" id="JAZDQV010000004">
    <property type="protein sequence ID" value="MEE1877065.1"/>
    <property type="molecule type" value="Genomic_DNA"/>
</dbReference>
<proteinExistence type="predicted"/>
<name>A0ABU7GDT4_9SPHN</name>
<protein>
    <submittedName>
        <fullName evidence="1">Uncharacterized protein</fullName>
    </submittedName>
</protein>
<comment type="caution">
    <text evidence="1">The sequence shown here is derived from an EMBL/GenBank/DDBJ whole genome shotgun (WGS) entry which is preliminary data.</text>
</comment>
<dbReference type="Proteomes" id="UP001343492">
    <property type="component" value="Unassembled WGS sequence"/>
</dbReference>
<dbReference type="RefSeq" id="WP_354144175.1">
    <property type="nucleotide sequence ID" value="NZ_JAZDQV010000004.1"/>
</dbReference>
<sequence length="96" mass="10941">MLDENYDLLLLSVDSRKIAYEKFKAKTEAIRSCRDARKLAKSIGGVVQRDRFVPSWDLSMEVREYLSEIPTGRSTQVFGADPSVMRVQVICGRNVE</sequence>
<organism evidence="1 2">
    <name type="scientific">Altererythrobacter litoralis</name>
    <dbReference type="NCBI Taxonomy" id="3113904"/>
    <lineage>
        <taxon>Bacteria</taxon>
        <taxon>Pseudomonadati</taxon>
        <taxon>Pseudomonadota</taxon>
        <taxon>Alphaproteobacteria</taxon>
        <taxon>Sphingomonadales</taxon>
        <taxon>Erythrobacteraceae</taxon>
        <taxon>Altererythrobacter</taxon>
    </lineage>
</organism>
<keyword evidence="2" id="KW-1185">Reference proteome</keyword>
<accession>A0ABU7GDT4</accession>
<gene>
    <name evidence="1" type="ORF">VRS74_05130</name>
</gene>
<evidence type="ECO:0000313" key="1">
    <source>
        <dbReference type="EMBL" id="MEE1877065.1"/>
    </source>
</evidence>
<reference evidence="1 2" key="1">
    <citation type="submission" date="2024-01" db="EMBL/GenBank/DDBJ databases">
        <title>The genome sequence of Erythrobacteraceae sp. strain 1XM1-14.</title>
        <authorList>
            <person name="Liu Y."/>
        </authorList>
    </citation>
    <scope>NUCLEOTIDE SEQUENCE [LARGE SCALE GENOMIC DNA]</scope>
    <source>
        <strain evidence="1 2">1XM1-14</strain>
    </source>
</reference>
<evidence type="ECO:0000313" key="2">
    <source>
        <dbReference type="Proteomes" id="UP001343492"/>
    </source>
</evidence>